<dbReference type="AlphaFoldDB" id="A0A0C9VFG1"/>
<accession>A0A0C9VFG1</accession>
<dbReference type="EMBL" id="KN837181">
    <property type="protein sequence ID" value="KIJ36156.1"/>
    <property type="molecule type" value="Genomic_DNA"/>
</dbReference>
<sequence>MSAVIDELNNSTDVNVDGAVDTCDDTPLSNILEPDDFRDSLFWRTEGQTVVLVHSSDSYRHAMLTILCRPVAPCGFRTCAIGGQTYPSAIPATSSRTRDYDGMEQSTVRT</sequence>
<evidence type="ECO:0000256" key="1">
    <source>
        <dbReference type="SAM" id="MobiDB-lite"/>
    </source>
</evidence>
<evidence type="ECO:0000313" key="2">
    <source>
        <dbReference type="EMBL" id="KIJ36156.1"/>
    </source>
</evidence>
<proteinExistence type="predicted"/>
<reference evidence="2 3" key="1">
    <citation type="submission" date="2014-06" db="EMBL/GenBank/DDBJ databases">
        <title>Evolutionary Origins and Diversification of the Mycorrhizal Mutualists.</title>
        <authorList>
            <consortium name="DOE Joint Genome Institute"/>
            <consortium name="Mycorrhizal Genomics Consortium"/>
            <person name="Kohler A."/>
            <person name="Kuo A."/>
            <person name="Nagy L.G."/>
            <person name="Floudas D."/>
            <person name="Copeland A."/>
            <person name="Barry K.W."/>
            <person name="Cichocki N."/>
            <person name="Veneault-Fourrey C."/>
            <person name="LaButti K."/>
            <person name="Lindquist E.A."/>
            <person name="Lipzen A."/>
            <person name="Lundell T."/>
            <person name="Morin E."/>
            <person name="Murat C."/>
            <person name="Riley R."/>
            <person name="Ohm R."/>
            <person name="Sun H."/>
            <person name="Tunlid A."/>
            <person name="Henrissat B."/>
            <person name="Grigoriev I.V."/>
            <person name="Hibbett D.S."/>
            <person name="Martin F."/>
        </authorList>
    </citation>
    <scope>NUCLEOTIDE SEQUENCE [LARGE SCALE GENOMIC DNA]</scope>
    <source>
        <strain evidence="2 3">SS14</strain>
    </source>
</reference>
<feature type="region of interest" description="Disordered" evidence="1">
    <location>
        <begin position="91"/>
        <end position="110"/>
    </location>
</feature>
<dbReference type="HOGENOM" id="CLU_2172670_0_0_1"/>
<organism evidence="2 3">
    <name type="scientific">Sphaerobolus stellatus (strain SS14)</name>
    <dbReference type="NCBI Taxonomy" id="990650"/>
    <lineage>
        <taxon>Eukaryota</taxon>
        <taxon>Fungi</taxon>
        <taxon>Dikarya</taxon>
        <taxon>Basidiomycota</taxon>
        <taxon>Agaricomycotina</taxon>
        <taxon>Agaricomycetes</taxon>
        <taxon>Phallomycetidae</taxon>
        <taxon>Geastrales</taxon>
        <taxon>Sphaerobolaceae</taxon>
        <taxon>Sphaerobolus</taxon>
    </lineage>
</organism>
<gene>
    <name evidence="2" type="ORF">M422DRAFT_261484</name>
</gene>
<name>A0A0C9VFG1_SPHS4</name>
<evidence type="ECO:0000313" key="3">
    <source>
        <dbReference type="Proteomes" id="UP000054279"/>
    </source>
</evidence>
<keyword evidence="3" id="KW-1185">Reference proteome</keyword>
<dbReference type="Proteomes" id="UP000054279">
    <property type="component" value="Unassembled WGS sequence"/>
</dbReference>
<protein>
    <submittedName>
        <fullName evidence="2">Uncharacterized protein</fullName>
    </submittedName>
</protein>